<keyword evidence="3" id="KW-0808">Transferase</keyword>
<dbReference type="AlphaFoldDB" id="A0A497UB54"/>
<name>A0A497UB54_9FLAO</name>
<dbReference type="RefSeq" id="WP_101472784.1">
    <property type="nucleotide sequence ID" value="NZ_PJND01000010.1"/>
</dbReference>
<evidence type="ECO:0000259" key="1">
    <source>
        <dbReference type="Pfam" id="PF00534"/>
    </source>
</evidence>
<dbReference type="GO" id="GO:0016757">
    <property type="term" value="F:glycosyltransferase activity"/>
    <property type="evidence" value="ECO:0007669"/>
    <property type="project" value="InterPro"/>
</dbReference>
<evidence type="ECO:0000313" key="2">
    <source>
        <dbReference type="EMBL" id="PKW20257.1"/>
    </source>
</evidence>
<feature type="domain" description="Glycosyl transferase family 1" evidence="1">
    <location>
        <begin position="186"/>
        <end position="349"/>
    </location>
</feature>
<evidence type="ECO:0000313" key="5">
    <source>
        <dbReference type="Proteomes" id="UP000275027"/>
    </source>
</evidence>
<keyword evidence="4" id="KW-1185">Reference proteome</keyword>
<dbReference type="Pfam" id="PF00534">
    <property type="entry name" value="Glycos_transf_1"/>
    <property type="match status" value="1"/>
</dbReference>
<reference evidence="3 5" key="2">
    <citation type="submission" date="2018-10" db="EMBL/GenBank/DDBJ databases">
        <title>Genomic Encyclopedia of Archaeal and Bacterial Type Strains, Phase II (KMG-II): from individual species to whole genera.</title>
        <authorList>
            <person name="Goeker M."/>
        </authorList>
    </citation>
    <scope>NUCLEOTIDE SEQUENCE [LARGE SCALE GENOMIC DNA]</scope>
    <source>
        <strain evidence="3 5">DSM 21886</strain>
    </source>
</reference>
<sequence>MKFAIITHVPHIKENSKLYAYAPYVREMNLWIENVDEVLLVAPTADLQPNAIHLSYEKEVRFMEIPGFNAIGLKAKISALFKMPKLIAVIYRAMREADHIHLRCPGNVGLLGCFVQILFPKKPKTAKYAGNWDSESQQPFSYKFQRWILSNTFLTRNMQVLVYGNWPNQTKNIRPFFTATYSEQDKKDVSSRTLDGKIKLLFVGTLAQGKRPLYAIQLAENLINKGFDIQLELFGDGPERDKLQEYIIKNNLQNPVLLKGNQTKESLQQAYEESHFLMLPSKSEGWPKVVAEAMFWGCVPVSGRVSCVPDMLDYGTRGVLLEMNLEQDSENIAALLKAPEEYKNKAEKAMLWSRRYTLDYFESEIKSFLKNK</sequence>
<dbReference type="PANTHER" id="PTHR12526:SF630">
    <property type="entry name" value="GLYCOSYLTRANSFERASE"/>
    <property type="match status" value="1"/>
</dbReference>
<evidence type="ECO:0000313" key="4">
    <source>
        <dbReference type="Proteomes" id="UP000233767"/>
    </source>
</evidence>
<accession>A0A497UB54</accession>
<dbReference type="SUPFAM" id="SSF53756">
    <property type="entry name" value="UDP-Glycosyltransferase/glycogen phosphorylase"/>
    <property type="match status" value="1"/>
</dbReference>
<dbReference type="Proteomes" id="UP000233767">
    <property type="component" value="Unassembled WGS sequence"/>
</dbReference>
<proteinExistence type="predicted"/>
<dbReference type="EMBL" id="RCCB01000014">
    <property type="protein sequence ID" value="RLJ23784.1"/>
    <property type="molecule type" value="Genomic_DNA"/>
</dbReference>
<dbReference type="InterPro" id="IPR001296">
    <property type="entry name" value="Glyco_trans_1"/>
</dbReference>
<organism evidence="3 5">
    <name type="scientific">Flavobacterium lindanitolerans</name>
    <dbReference type="NCBI Taxonomy" id="428988"/>
    <lineage>
        <taxon>Bacteria</taxon>
        <taxon>Pseudomonadati</taxon>
        <taxon>Bacteroidota</taxon>
        <taxon>Flavobacteriia</taxon>
        <taxon>Flavobacteriales</taxon>
        <taxon>Flavobacteriaceae</taxon>
        <taxon>Flavobacterium</taxon>
    </lineage>
</organism>
<evidence type="ECO:0000313" key="3">
    <source>
        <dbReference type="EMBL" id="RLJ23784.1"/>
    </source>
</evidence>
<dbReference type="EMBL" id="PJND01000010">
    <property type="protein sequence ID" value="PKW20257.1"/>
    <property type="molecule type" value="Genomic_DNA"/>
</dbReference>
<dbReference type="Proteomes" id="UP000275027">
    <property type="component" value="Unassembled WGS sequence"/>
</dbReference>
<reference evidence="2 4" key="1">
    <citation type="submission" date="2017-12" db="EMBL/GenBank/DDBJ databases">
        <title>Genomic Encyclopedia of Type Strains, Phase III (KMG-III): the genomes of soil and plant-associated and newly described type strains.</title>
        <authorList>
            <person name="Whitman W."/>
        </authorList>
    </citation>
    <scope>NUCLEOTIDE SEQUENCE [LARGE SCALE GENOMIC DNA]</scope>
    <source>
        <strain evidence="2 4">IP-10</strain>
    </source>
</reference>
<protein>
    <submittedName>
        <fullName evidence="3">Glycosyltransferase involved in cell wall biosynthesis</fullName>
    </submittedName>
</protein>
<dbReference type="CDD" id="cd03801">
    <property type="entry name" value="GT4_PimA-like"/>
    <property type="match status" value="1"/>
</dbReference>
<gene>
    <name evidence="2" type="ORF">B0G92_2969</name>
    <name evidence="3" type="ORF">CLV50_3058</name>
</gene>
<dbReference type="Gene3D" id="3.40.50.2000">
    <property type="entry name" value="Glycogen Phosphorylase B"/>
    <property type="match status" value="2"/>
</dbReference>
<dbReference type="PANTHER" id="PTHR12526">
    <property type="entry name" value="GLYCOSYLTRANSFERASE"/>
    <property type="match status" value="1"/>
</dbReference>
<comment type="caution">
    <text evidence="3">The sequence shown here is derived from an EMBL/GenBank/DDBJ whole genome shotgun (WGS) entry which is preliminary data.</text>
</comment>